<proteinExistence type="predicted"/>
<evidence type="ECO:0000313" key="1">
    <source>
        <dbReference type="EMBL" id="SYX08622.1"/>
    </source>
</evidence>
<keyword evidence="2" id="KW-1185">Reference proteome</keyword>
<protein>
    <submittedName>
        <fullName evidence="1">Uncharacterized protein</fullName>
    </submittedName>
</protein>
<sequence>MLIRLFFGIPLTKGLQVINQPPLTVAIFQRKEYVGIYSPVGTTLQVTKLNMCYREARAIIEKATQGKYLTSKETSLIIFPEILIGK</sequence>
<reference evidence="2" key="1">
    <citation type="submission" date="2017-11" db="EMBL/GenBank/DDBJ databases">
        <authorList>
            <person name="Seth-Smith MB H."/>
        </authorList>
    </citation>
    <scope>NUCLEOTIDE SEQUENCE [LARGE SCALE GENOMIC DNA]</scope>
</reference>
<dbReference type="KEGG" id="chla:C834K_0140"/>
<gene>
    <name evidence="1" type="ORF">C834K_0140</name>
</gene>
<dbReference type="RefSeq" id="WP_117273820.1">
    <property type="nucleotide sequence ID" value="NZ_LS992154.1"/>
</dbReference>
<dbReference type="OrthoDB" id="18156at2"/>
<dbReference type="Proteomes" id="UP000258476">
    <property type="component" value="Chromosome"/>
</dbReference>
<dbReference type="EMBL" id="LS992154">
    <property type="protein sequence ID" value="SYX08622.1"/>
    <property type="molecule type" value="Genomic_DNA"/>
</dbReference>
<accession>A0A3B0QFE8</accession>
<organism evidence="1 2">
    <name type="scientific">Chlamydia poikilotherma</name>
    <dbReference type="NCBI Taxonomy" id="1967783"/>
    <lineage>
        <taxon>Bacteria</taxon>
        <taxon>Pseudomonadati</taxon>
        <taxon>Chlamydiota</taxon>
        <taxon>Chlamydiia</taxon>
        <taxon>Chlamydiales</taxon>
        <taxon>Chlamydiaceae</taxon>
        <taxon>Chlamydia/Chlamydophila group</taxon>
        <taxon>Chlamydia</taxon>
    </lineage>
</organism>
<evidence type="ECO:0000313" key="2">
    <source>
        <dbReference type="Proteomes" id="UP000258476"/>
    </source>
</evidence>
<dbReference type="AlphaFoldDB" id="A0A3B0QFE8"/>
<name>A0A3B0QFE8_9CHLA</name>